<evidence type="ECO:0000313" key="1">
    <source>
        <dbReference type="EMBL" id="KAA0976269.1"/>
    </source>
</evidence>
<dbReference type="PIRSF" id="PIRSF008502">
    <property type="entry name" value="UCP008502"/>
    <property type="match status" value="1"/>
</dbReference>
<name>A0A5B0EG55_9MICC</name>
<gene>
    <name evidence="1" type="ORF">FQ154_11795</name>
</gene>
<sequence>MRQTAQTGPMDFYAVFLRGVNVGGVKVLMQELSALLHDAGFSHVRTFLASGNVVLGATGSDPARIKERIEAALDEHYGRQIPVIVQDAAQLGKFVAQYPFVPPQDGIARHRYLVLTGTQADAAAIFDSAPEPTAAERLAVLDHGICWEVHRGESLGTPLARHFAMVASKFLVTTRNMNTVEKIEAALRAASA</sequence>
<dbReference type="PANTHER" id="PTHR36439">
    <property type="entry name" value="BLL4334 PROTEIN"/>
    <property type="match status" value="1"/>
</dbReference>
<dbReference type="Pfam" id="PF08002">
    <property type="entry name" value="DUF1697"/>
    <property type="match status" value="1"/>
</dbReference>
<dbReference type="Proteomes" id="UP000323856">
    <property type="component" value="Unassembled WGS sequence"/>
</dbReference>
<dbReference type="OrthoDB" id="9806494at2"/>
<dbReference type="AlphaFoldDB" id="A0A5B0EG55"/>
<dbReference type="EMBL" id="VOBL01000011">
    <property type="protein sequence ID" value="KAA0976269.1"/>
    <property type="molecule type" value="Genomic_DNA"/>
</dbReference>
<protein>
    <submittedName>
        <fullName evidence="1">DUF1697 domain-containing protein</fullName>
    </submittedName>
</protein>
<accession>A0A5B0EG55</accession>
<evidence type="ECO:0000313" key="2">
    <source>
        <dbReference type="Proteomes" id="UP000323856"/>
    </source>
</evidence>
<comment type="caution">
    <text evidence="1">The sequence shown here is derived from an EMBL/GenBank/DDBJ whole genome shotgun (WGS) entry which is preliminary data.</text>
</comment>
<reference evidence="1 2" key="1">
    <citation type="submission" date="2019-07" db="EMBL/GenBank/DDBJ databases">
        <title>Analysis of the biochemical properties, biological activity and biotechnological potential of siderophores and biosurfactants produced by Antarctic psychrotolerant bacteria.</title>
        <authorList>
            <person name="Styczynski M."/>
            <person name="Krucon T."/>
            <person name="Decewicz P."/>
            <person name="Dziewit L."/>
        </authorList>
    </citation>
    <scope>NUCLEOTIDE SEQUENCE [LARGE SCALE GENOMIC DNA]</scope>
    <source>
        <strain evidence="1 2">ANT_H27</strain>
    </source>
</reference>
<dbReference type="PANTHER" id="PTHR36439:SF1">
    <property type="entry name" value="DUF1697 DOMAIN-CONTAINING PROTEIN"/>
    <property type="match status" value="1"/>
</dbReference>
<dbReference type="InterPro" id="IPR012545">
    <property type="entry name" value="DUF1697"/>
</dbReference>
<organism evidence="1 2">
    <name type="scientific">Paeniglutamicibacter gangotriensis</name>
    <dbReference type="NCBI Taxonomy" id="254787"/>
    <lineage>
        <taxon>Bacteria</taxon>
        <taxon>Bacillati</taxon>
        <taxon>Actinomycetota</taxon>
        <taxon>Actinomycetes</taxon>
        <taxon>Micrococcales</taxon>
        <taxon>Micrococcaceae</taxon>
        <taxon>Paeniglutamicibacter</taxon>
    </lineage>
</organism>
<dbReference type="Gene3D" id="3.30.70.1280">
    <property type="entry name" value="SP0830-like domains"/>
    <property type="match status" value="1"/>
</dbReference>
<dbReference type="SUPFAM" id="SSF160379">
    <property type="entry name" value="SP0830-like"/>
    <property type="match status" value="1"/>
</dbReference>
<proteinExistence type="predicted"/>